<reference evidence="4 5" key="1">
    <citation type="submission" date="2025-05" db="UniProtKB">
        <authorList>
            <consortium name="RefSeq"/>
        </authorList>
    </citation>
    <scope>IDENTIFICATION</scope>
    <source>
        <tissue evidence="4 5">Muscle</tissue>
    </source>
</reference>
<accession>A0ABM1BS50</accession>
<protein>
    <submittedName>
        <fullName evidence="4 5">Protein FAM72A-like isoform X2</fullName>
    </submittedName>
</protein>
<dbReference type="PANTHER" id="PTHR31841:SF1">
    <property type="entry name" value="PROTEIN FAM72A-RELATED"/>
    <property type="match status" value="1"/>
</dbReference>
<proteinExistence type="inferred from homology"/>
<dbReference type="RefSeq" id="XP_013787605.1">
    <property type="nucleotide sequence ID" value="XM_013932151.2"/>
</dbReference>
<evidence type="ECO:0000313" key="4">
    <source>
        <dbReference type="RefSeq" id="XP_013787605.1"/>
    </source>
</evidence>
<name>A0ABM1BS50_LIMPO</name>
<evidence type="ECO:0000313" key="3">
    <source>
        <dbReference type="Proteomes" id="UP000694941"/>
    </source>
</evidence>
<keyword evidence="2" id="KW-0732">Signal</keyword>
<dbReference type="Pfam" id="PF14976">
    <property type="entry name" value="YPEH2ZP"/>
    <property type="match status" value="1"/>
</dbReference>
<gene>
    <name evidence="4 5" type="primary">LOC106471548</name>
</gene>
<dbReference type="InterPro" id="IPR026768">
    <property type="entry name" value="YPEH2ZP"/>
</dbReference>
<feature type="chain" id="PRO_5045022040" evidence="2">
    <location>
        <begin position="24"/>
        <end position="109"/>
    </location>
</feature>
<dbReference type="GeneID" id="106471548"/>
<evidence type="ECO:0000313" key="5">
    <source>
        <dbReference type="RefSeq" id="XP_022255870.1"/>
    </source>
</evidence>
<organism evidence="3 4">
    <name type="scientific">Limulus polyphemus</name>
    <name type="common">Atlantic horseshoe crab</name>
    <dbReference type="NCBI Taxonomy" id="6850"/>
    <lineage>
        <taxon>Eukaryota</taxon>
        <taxon>Metazoa</taxon>
        <taxon>Ecdysozoa</taxon>
        <taxon>Arthropoda</taxon>
        <taxon>Chelicerata</taxon>
        <taxon>Merostomata</taxon>
        <taxon>Xiphosura</taxon>
        <taxon>Limulidae</taxon>
        <taxon>Limulus</taxon>
    </lineage>
</organism>
<comment type="similarity">
    <text evidence="1">Belongs to the FAM72 family.</text>
</comment>
<sequence>MLFYSSMCWEMLCLVGPAGDCYSTGKCQCQIQNIACSSCGNLVGYHVIQPCSDCLSDCNNGHLWMFHTSAIKPHMRLNSKGTDYLLWQDMENDGAKSVIYEEQEESCER</sequence>
<evidence type="ECO:0000256" key="1">
    <source>
        <dbReference type="ARBA" id="ARBA00006888"/>
    </source>
</evidence>
<evidence type="ECO:0000256" key="2">
    <source>
        <dbReference type="SAM" id="SignalP"/>
    </source>
</evidence>
<dbReference type="Proteomes" id="UP000694941">
    <property type="component" value="Unplaced"/>
</dbReference>
<dbReference type="PANTHER" id="PTHR31841">
    <property type="entry name" value="PROTEIN FAM72A-RELATED"/>
    <property type="match status" value="1"/>
</dbReference>
<feature type="signal peptide" evidence="2">
    <location>
        <begin position="1"/>
        <end position="23"/>
    </location>
</feature>
<dbReference type="RefSeq" id="XP_022255870.1">
    <property type="nucleotide sequence ID" value="XM_022400162.1"/>
</dbReference>
<keyword evidence="3" id="KW-1185">Reference proteome</keyword>